<sequence>MRHLVTMSKPRIPSQFSTTNRTSKSTTFSLPLLFSFLLVLSQGSFTTAETITVNIGAVIDADSRIGKEQKVAMEIAVENFNNTSTQHKLSLHFQPPGRDPLQAAYAAEELVKEKQVQALLAATTWHQSALLADVGTRAQVPVLSLSAATVTPPLAQLRWPFLVQLASNASHQVNCIASILKSYKWKRVIAIYEDDAYGGDSGMLSLLSEALQSSGSVIEHSLVFPPLSSVSNPDGFVRDEVAKLLVKKSRVFIVLQSSLSLAIHLFREANGLGLVGRDSVWVVTESVSSVLDSVDTSVISTMQGALGIDGVYSESGESFDKFRGKFKGVFRAEYPEEFSYEPGIHALRGYDSVYAIAHAIEKTSSSNRTQKMLLESILSSNFTGLSGEIRFDGGELLQRIPVFRIVNVIGKRYNELGFWSSDLGFREGNTSSYGSESMEAWGDSVHWPGKLRGVPKGWVMPTVATPLRIVIPGNSSFEKFVKVVRSDALGKGYSAPSGFCIDVFHAALSVLQRSYSLPYEFYPKNDTYEALVESVINKPTVTDIEWLRRSNATVGCDGDSFVKDYLRNVLHFKNIIEVGNQENYPKKFKSGNIKAAFLELPYEKVFLKEYCDEYTATGPVYRFGGFGFAFQKGSPIATDFSEAILTISENGDLKRLEERWFNQLTSCSNYNSTTTEVDSLGLQSFWGLYLISGATSTLCFLFFLVRVIKKYCDSFRGNPGTMTPSRKGAWNRMARFVRFLRNGGIRSPAKAPSIGRTRNLGVRDSMKWELVSPSEISDDHLQGPRPPEIEIPTRSE</sequence>
<evidence type="ECO:0000256" key="8">
    <source>
        <dbReference type="ARBA" id="ARBA00023180"/>
    </source>
</evidence>
<proteinExistence type="predicted"/>
<gene>
    <name evidence="15" type="ORF">RHSIM_Rhsim02G0138600</name>
</gene>
<feature type="domain" description="Ionotropic glutamate receptor C-terminal" evidence="14">
    <location>
        <begin position="468"/>
        <end position="663"/>
    </location>
</feature>
<comment type="subcellular location">
    <subcellularLocation>
        <location evidence="1">Membrane</location>
        <topology evidence="1">Multi-pass membrane protein</topology>
    </subcellularLocation>
</comment>
<keyword evidence="3 12" id="KW-0812">Transmembrane</keyword>
<evidence type="ECO:0000256" key="4">
    <source>
        <dbReference type="ARBA" id="ARBA00022989"/>
    </source>
</evidence>
<dbReference type="Proteomes" id="UP000626092">
    <property type="component" value="Unassembled WGS sequence"/>
</dbReference>
<evidence type="ECO:0000256" key="12">
    <source>
        <dbReference type="SAM" id="Phobius"/>
    </source>
</evidence>
<dbReference type="InterPro" id="IPR001320">
    <property type="entry name" value="Iontro_rcpt_C"/>
</dbReference>
<dbReference type="GO" id="GO:0016020">
    <property type="term" value="C:membrane"/>
    <property type="evidence" value="ECO:0007669"/>
    <property type="project" value="UniProtKB-SubCell"/>
</dbReference>
<organism evidence="15 16">
    <name type="scientific">Rhododendron simsii</name>
    <name type="common">Sims's rhododendron</name>
    <dbReference type="NCBI Taxonomy" id="118357"/>
    <lineage>
        <taxon>Eukaryota</taxon>
        <taxon>Viridiplantae</taxon>
        <taxon>Streptophyta</taxon>
        <taxon>Embryophyta</taxon>
        <taxon>Tracheophyta</taxon>
        <taxon>Spermatophyta</taxon>
        <taxon>Magnoliopsida</taxon>
        <taxon>eudicotyledons</taxon>
        <taxon>Gunneridae</taxon>
        <taxon>Pentapetalae</taxon>
        <taxon>asterids</taxon>
        <taxon>Ericales</taxon>
        <taxon>Ericaceae</taxon>
        <taxon>Ericoideae</taxon>
        <taxon>Rhodoreae</taxon>
        <taxon>Rhododendron</taxon>
    </lineage>
</organism>
<dbReference type="FunFam" id="3.40.190.10:FF:000039">
    <property type="entry name" value="Glutamate receptor"/>
    <property type="match status" value="1"/>
</dbReference>
<keyword evidence="16" id="KW-1185">Reference proteome</keyword>
<dbReference type="SUPFAM" id="SSF53850">
    <property type="entry name" value="Periplasmic binding protein-like II"/>
    <property type="match status" value="1"/>
</dbReference>
<evidence type="ECO:0000256" key="10">
    <source>
        <dbReference type="ARBA" id="ARBA00023303"/>
    </source>
</evidence>
<keyword evidence="4 12" id="KW-1133">Transmembrane helix</keyword>
<keyword evidence="7" id="KW-0675">Receptor</keyword>
<keyword evidence="5" id="KW-0406">Ion transport</keyword>
<dbReference type="InterPro" id="IPR044440">
    <property type="entry name" value="GABAb_receptor_plant_PBP1"/>
</dbReference>
<evidence type="ECO:0000256" key="2">
    <source>
        <dbReference type="ARBA" id="ARBA00022448"/>
    </source>
</evidence>
<dbReference type="InterPro" id="IPR028082">
    <property type="entry name" value="Peripla_BP_I"/>
</dbReference>
<dbReference type="CDD" id="cd13686">
    <property type="entry name" value="GluR_Plant"/>
    <property type="match status" value="1"/>
</dbReference>
<accession>A0A834HAR0</accession>
<keyword evidence="9" id="KW-1071">Ligand-gated ion channel</keyword>
<keyword evidence="8" id="KW-0325">Glycoprotein</keyword>
<feature type="compositionally biased region" description="Basic and acidic residues" evidence="11">
    <location>
        <begin position="777"/>
        <end position="796"/>
    </location>
</feature>
<dbReference type="OrthoDB" id="5984008at2759"/>
<evidence type="ECO:0000313" key="15">
    <source>
        <dbReference type="EMBL" id="KAF7150379.1"/>
    </source>
</evidence>
<dbReference type="Gene3D" id="3.40.50.2300">
    <property type="match status" value="2"/>
</dbReference>
<feature type="region of interest" description="Disordered" evidence="11">
    <location>
        <begin position="774"/>
        <end position="796"/>
    </location>
</feature>
<evidence type="ECO:0000259" key="14">
    <source>
        <dbReference type="SMART" id="SM00079"/>
    </source>
</evidence>
<protein>
    <recommendedName>
        <fullName evidence="14">Ionotropic glutamate receptor C-terminal domain-containing protein</fullName>
    </recommendedName>
</protein>
<dbReference type="InterPro" id="IPR001828">
    <property type="entry name" value="ANF_lig-bd_rcpt"/>
</dbReference>
<dbReference type="PANTHER" id="PTHR34836">
    <property type="entry name" value="OS06G0188250 PROTEIN"/>
    <property type="match status" value="1"/>
</dbReference>
<feature type="transmembrane region" description="Helical" evidence="12">
    <location>
        <begin position="686"/>
        <end position="708"/>
    </location>
</feature>
<keyword evidence="6 12" id="KW-0472">Membrane</keyword>
<reference evidence="15" key="1">
    <citation type="submission" date="2019-11" db="EMBL/GenBank/DDBJ databases">
        <authorList>
            <person name="Liu Y."/>
            <person name="Hou J."/>
            <person name="Li T.-Q."/>
            <person name="Guan C.-H."/>
            <person name="Wu X."/>
            <person name="Wu H.-Z."/>
            <person name="Ling F."/>
            <person name="Zhang R."/>
            <person name="Shi X.-G."/>
            <person name="Ren J.-P."/>
            <person name="Chen E.-F."/>
            <person name="Sun J.-M."/>
        </authorList>
    </citation>
    <scope>NUCLEOTIDE SEQUENCE</scope>
    <source>
        <strain evidence="15">Adult_tree_wgs_1</strain>
        <tissue evidence="15">Leaves</tissue>
    </source>
</reference>
<evidence type="ECO:0000256" key="13">
    <source>
        <dbReference type="SAM" id="SignalP"/>
    </source>
</evidence>
<dbReference type="GO" id="GO:0015276">
    <property type="term" value="F:ligand-gated monoatomic ion channel activity"/>
    <property type="evidence" value="ECO:0007669"/>
    <property type="project" value="InterPro"/>
</dbReference>
<dbReference type="Gene3D" id="3.40.190.10">
    <property type="entry name" value="Periplasmic binding protein-like II"/>
    <property type="match status" value="2"/>
</dbReference>
<dbReference type="Pfam" id="PF01094">
    <property type="entry name" value="ANF_receptor"/>
    <property type="match status" value="1"/>
</dbReference>
<keyword evidence="13" id="KW-0732">Signal</keyword>
<evidence type="ECO:0000313" key="16">
    <source>
        <dbReference type="Proteomes" id="UP000626092"/>
    </source>
</evidence>
<keyword evidence="2" id="KW-0813">Transport</keyword>
<dbReference type="EMBL" id="WJXA01000002">
    <property type="protein sequence ID" value="KAF7150379.1"/>
    <property type="molecule type" value="Genomic_DNA"/>
</dbReference>
<dbReference type="SUPFAM" id="SSF53822">
    <property type="entry name" value="Periplasmic binding protein-like I"/>
    <property type="match status" value="1"/>
</dbReference>
<evidence type="ECO:0000256" key="1">
    <source>
        <dbReference type="ARBA" id="ARBA00004141"/>
    </source>
</evidence>
<evidence type="ECO:0000256" key="6">
    <source>
        <dbReference type="ARBA" id="ARBA00023136"/>
    </source>
</evidence>
<dbReference type="PANTHER" id="PTHR34836:SF9">
    <property type="entry name" value="RECEPTOR LIGAND BINDING REGION DOMAIN-CONTAINING PROTEIN"/>
    <property type="match status" value="1"/>
</dbReference>
<keyword evidence="10" id="KW-0407">Ion channel</keyword>
<dbReference type="CDD" id="cd19990">
    <property type="entry name" value="PBP1_GABAb_receptor_plant"/>
    <property type="match status" value="1"/>
</dbReference>
<evidence type="ECO:0000256" key="5">
    <source>
        <dbReference type="ARBA" id="ARBA00023065"/>
    </source>
</evidence>
<dbReference type="FunFam" id="3.40.50.2300:FF:000188">
    <property type="entry name" value="Glutamate receptor"/>
    <property type="match status" value="1"/>
</dbReference>
<feature type="chain" id="PRO_5032508863" description="Ionotropic glutamate receptor C-terminal domain-containing protein" evidence="13">
    <location>
        <begin position="49"/>
        <end position="796"/>
    </location>
</feature>
<name>A0A834HAR0_RHOSS</name>
<evidence type="ECO:0000256" key="11">
    <source>
        <dbReference type="SAM" id="MobiDB-lite"/>
    </source>
</evidence>
<dbReference type="InterPro" id="IPR015683">
    <property type="entry name" value="Ionotropic_Glu_rcpt"/>
</dbReference>
<evidence type="ECO:0000256" key="3">
    <source>
        <dbReference type="ARBA" id="ARBA00022692"/>
    </source>
</evidence>
<dbReference type="AlphaFoldDB" id="A0A834HAR0"/>
<feature type="signal peptide" evidence="13">
    <location>
        <begin position="1"/>
        <end position="48"/>
    </location>
</feature>
<evidence type="ECO:0000256" key="7">
    <source>
        <dbReference type="ARBA" id="ARBA00023170"/>
    </source>
</evidence>
<dbReference type="SMART" id="SM00079">
    <property type="entry name" value="PBPe"/>
    <property type="match status" value="1"/>
</dbReference>
<comment type="caution">
    <text evidence="15">The sequence shown here is derived from an EMBL/GenBank/DDBJ whole genome shotgun (WGS) entry which is preliminary data.</text>
</comment>
<evidence type="ECO:0000256" key="9">
    <source>
        <dbReference type="ARBA" id="ARBA00023286"/>
    </source>
</evidence>